<dbReference type="Proteomes" id="UP000184498">
    <property type="component" value="Unassembled WGS sequence"/>
</dbReference>
<keyword evidence="4" id="KW-1185">Reference proteome</keyword>
<sequence length="254" mass="27640">MKNWNLEGKKVVITGGSKGIGKAIVTEFAELGAEVLFTARDNEEVIKVESALRERGLNVYGMSADVTSTDHRLRIKMWVDKKWGKLDVLVNNAGINIRKPSNEYEEREYRSVFEVNVLAPFELSRILYSSLLDGAGSAVVNIASVAGILDARTGAPYGMSKAGLIQLGRNLANEWAEDKIRVNTVSPWFTETPATKNVLADEQKLSAITNRTPLRRVAQDVEIAAVVAFLAMDKASYVSGQNIVVDGGATAAIL</sequence>
<dbReference type="InterPro" id="IPR002347">
    <property type="entry name" value="SDR_fam"/>
</dbReference>
<dbReference type="InterPro" id="IPR020904">
    <property type="entry name" value="Sc_DH/Rdtase_CS"/>
</dbReference>
<dbReference type="RefSeq" id="WP_070562130.1">
    <property type="nucleotide sequence ID" value="NZ_FRAM01000001.1"/>
</dbReference>
<dbReference type="NCBIfam" id="NF006693">
    <property type="entry name" value="PRK09242.1"/>
    <property type="match status" value="1"/>
</dbReference>
<dbReference type="PRINTS" id="PR00081">
    <property type="entry name" value="GDHRDH"/>
</dbReference>
<proteinExistence type="inferred from homology"/>
<keyword evidence="2" id="KW-0560">Oxidoreductase</keyword>
<name>A0A1M6N8Z1_9FLAO</name>
<dbReference type="OrthoDB" id="9803333at2"/>
<comment type="similarity">
    <text evidence="1">Belongs to the short-chain dehydrogenases/reductases (SDR) family.</text>
</comment>
<dbReference type="GO" id="GO:0016491">
    <property type="term" value="F:oxidoreductase activity"/>
    <property type="evidence" value="ECO:0007669"/>
    <property type="project" value="UniProtKB-KW"/>
</dbReference>
<accession>A0A1M6N8Z1</accession>
<reference evidence="4" key="1">
    <citation type="submission" date="2016-11" db="EMBL/GenBank/DDBJ databases">
        <authorList>
            <person name="Varghese N."/>
            <person name="Submissions S."/>
        </authorList>
    </citation>
    <scope>NUCLEOTIDE SEQUENCE [LARGE SCALE GENOMIC DNA]</scope>
    <source>
        <strain evidence="4">DSM 18016</strain>
    </source>
</reference>
<protein>
    <recommendedName>
        <fullName evidence="5">Tropinone reductase</fullName>
    </recommendedName>
</protein>
<dbReference type="PANTHER" id="PTHR42898">
    <property type="entry name" value="TROPINONE REDUCTASE"/>
    <property type="match status" value="1"/>
</dbReference>
<evidence type="ECO:0000256" key="1">
    <source>
        <dbReference type="ARBA" id="ARBA00006484"/>
    </source>
</evidence>
<dbReference type="STRING" id="216903.SAMN05444371_0261"/>
<gene>
    <name evidence="3" type="ORF">SAMN05444371_0261</name>
</gene>
<evidence type="ECO:0000313" key="3">
    <source>
        <dbReference type="EMBL" id="SHJ92046.1"/>
    </source>
</evidence>
<evidence type="ECO:0000256" key="2">
    <source>
        <dbReference type="ARBA" id="ARBA00023002"/>
    </source>
</evidence>
<dbReference type="InterPro" id="IPR045000">
    <property type="entry name" value="TR"/>
</dbReference>
<dbReference type="PANTHER" id="PTHR42898:SF6">
    <property type="entry name" value="NADP-DEPENDENT MANNITOL DEHYDROGENASE"/>
    <property type="match status" value="1"/>
</dbReference>
<dbReference type="EMBL" id="FRAM01000001">
    <property type="protein sequence ID" value="SHJ92046.1"/>
    <property type="molecule type" value="Genomic_DNA"/>
</dbReference>
<dbReference type="FunFam" id="3.40.50.720:FF:000084">
    <property type="entry name" value="Short-chain dehydrogenase reductase"/>
    <property type="match status" value="1"/>
</dbReference>
<dbReference type="PROSITE" id="PS00061">
    <property type="entry name" value="ADH_SHORT"/>
    <property type="match status" value="1"/>
</dbReference>
<dbReference type="PRINTS" id="PR00080">
    <property type="entry name" value="SDRFAMILY"/>
</dbReference>
<dbReference type="InterPro" id="IPR036291">
    <property type="entry name" value="NAD(P)-bd_dom_sf"/>
</dbReference>
<dbReference type="Gene3D" id="3.40.50.720">
    <property type="entry name" value="NAD(P)-binding Rossmann-like Domain"/>
    <property type="match status" value="1"/>
</dbReference>
<evidence type="ECO:0008006" key="5">
    <source>
        <dbReference type="Google" id="ProtNLM"/>
    </source>
</evidence>
<dbReference type="Pfam" id="PF13561">
    <property type="entry name" value="adh_short_C2"/>
    <property type="match status" value="1"/>
</dbReference>
<dbReference type="AlphaFoldDB" id="A0A1M6N8Z1"/>
<dbReference type="SUPFAM" id="SSF51735">
    <property type="entry name" value="NAD(P)-binding Rossmann-fold domains"/>
    <property type="match status" value="1"/>
</dbReference>
<organism evidence="3 4">
    <name type="scientific">Epilithonimonas mollis</name>
    <dbReference type="NCBI Taxonomy" id="216903"/>
    <lineage>
        <taxon>Bacteria</taxon>
        <taxon>Pseudomonadati</taxon>
        <taxon>Bacteroidota</taxon>
        <taxon>Flavobacteriia</taxon>
        <taxon>Flavobacteriales</taxon>
        <taxon>Weeksellaceae</taxon>
        <taxon>Chryseobacterium group</taxon>
        <taxon>Epilithonimonas</taxon>
    </lineage>
</organism>
<evidence type="ECO:0000313" key="4">
    <source>
        <dbReference type="Proteomes" id="UP000184498"/>
    </source>
</evidence>